<keyword evidence="3" id="KW-1185">Reference proteome</keyword>
<dbReference type="RefSeq" id="WP_044426159.1">
    <property type="nucleotide sequence ID" value="NZ_BJYZ01000003.1"/>
</dbReference>
<dbReference type="OrthoDB" id="9804637at2"/>
<evidence type="ECO:0000313" key="3">
    <source>
        <dbReference type="Proteomes" id="UP000321523"/>
    </source>
</evidence>
<keyword evidence="1" id="KW-0812">Transmembrane</keyword>
<dbReference type="InterPro" id="IPR009935">
    <property type="entry name" value="DUF1467"/>
</dbReference>
<feature type="transmembrane region" description="Helical" evidence="1">
    <location>
        <begin position="46"/>
        <end position="68"/>
    </location>
</feature>
<dbReference type="EMBL" id="BJYZ01000003">
    <property type="protein sequence ID" value="GEO36807.1"/>
    <property type="molecule type" value="Genomic_DNA"/>
</dbReference>
<protein>
    <recommendedName>
        <fullName evidence="4">DUF1467 domain-containing protein</fullName>
    </recommendedName>
</protein>
<keyword evidence="1" id="KW-1133">Transmembrane helix</keyword>
<evidence type="ECO:0000256" key="1">
    <source>
        <dbReference type="SAM" id="Phobius"/>
    </source>
</evidence>
<accession>A0A512DK04</accession>
<dbReference type="Pfam" id="PF07330">
    <property type="entry name" value="DUF1467"/>
    <property type="match status" value="1"/>
</dbReference>
<feature type="transmembrane region" description="Helical" evidence="1">
    <location>
        <begin position="7"/>
        <end position="26"/>
    </location>
</feature>
<proteinExistence type="predicted"/>
<evidence type="ECO:0000313" key="2">
    <source>
        <dbReference type="EMBL" id="GEO36807.1"/>
    </source>
</evidence>
<name>A0A512DK04_9PROT</name>
<reference evidence="2 3" key="1">
    <citation type="submission" date="2019-07" db="EMBL/GenBank/DDBJ databases">
        <title>Whole genome shotgun sequence of Skermanella aerolata NBRC 106429.</title>
        <authorList>
            <person name="Hosoyama A."/>
            <person name="Uohara A."/>
            <person name="Ohji S."/>
            <person name="Ichikawa N."/>
        </authorList>
    </citation>
    <scope>NUCLEOTIDE SEQUENCE [LARGE SCALE GENOMIC DNA]</scope>
    <source>
        <strain evidence="2 3">NBRC 106429</strain>
    </source>
</reference>
<keyword evidence="1" id="KW-0472">Membrane</keyword>
<comment type="caution">
    <text evidence="2">The sequence shown here is derived from an EMBL/GenBank/DDBJ whole genome shotgun (WGS) entry which is preliminary data.</text>
</comment>
<sequence length="77" mass="8376">MGWITAVAIYFVVWWTVLFAVLPWGAHTPDDTDAGKAAGAPAKPRIGLKFLITTVVSAIVWVLIYLTVTSGLISFRN</sequence>
<dbReference type="AlphaFoldDB" id="A0A512DK04"/>
<evidence type="ECO:0008006" key="4">
    <source>
        <dbReference type="Google" id="ProtNLM"/>
    </source>
</evidence>
<organism evidence="2 3">
    <name type="scientific">Skermanella aerolata</name>
    <dbReference type="NCBI Taxonomy" id="393310"/>
    <lineage>
        <taxon>Bacteria</taxon>
        <taxon>Pseudomonadati</taxon>
        <taxon>Pseudomonadota</taxon>
        <taxon>Alphaproteobacteria</taxon>
        <taxon>Rhodospirillales</taxon>
        <taxon>Azospirillaceae</taxon>
        <taxon>Skermanella</taxon>
    </lineage>
</organism>
<dbReference type="Proteomes" id="UP000321523">
    <property type="component" value="Unassembled WGS sequence"/>
</dbReference>
<gene>
    <name evidence="2" type="ORF">SAE02_09550</name>
</gene>